<comment type="caution">
    <text evidence="2">The sequence shown here is derived from an EMBL/GenBank/DDBJ whole genome shotgun (WGS) entry which is preliminary data.</text>
</comment>
<dbReference type="EMBL" id="JAZEWV010000006">
    <property type="protein sequence ID" value="MEE4542434.1"/>
    <property type="molecule type" value="Genomic_DNA"/>
</dbReference>
<proteinExistence type="predicted"/>
<evidence type="ECO:0000313" key="2">
    <source>
        <dbReference type="EMBL" id="MEE4542434.1"/>
    </source>
</evidence>
<dbReference type="RefSeq" id="WP_330794363.1">
    <property type="nucleotide sequence ID" value="NZ_JAZEWV010000006.1"/>
</dbReference>
<dbReference type="InterPro" id="IPR006680">
    <property type="entry name" value="Amidohydro-rel"/>
</dbReference>
<organism evidence="2 3">
    <name type="scientific">Actinacidiphila polyblastidii</name>
    <dbReference type="NCBI Taxonomy" id="3110430"/>
    <lineage>
        <taxon>Bacteria</taxon>
        <taxon>Bacillati</taxon>
        <taxon>Actinomycetota</taxon>
        <taxon>Actinomycetes</taxon>
        <taxon>Kitasatosporales</taxon>
        <taxon>Streptomycetaceae</taxon>
        <taxon>Actinacidiphila</taxon>
    </lineage>
</organism>
<dbReference type="PANTHER" id="PTHR43383">
    <property type="entry name" value="NODULIN 6"/>
    <property type="match status" value="1"/>
</dbReference>
<sequence length="409" mass="42906">MNRGGRQSGLSLAEFAARLRLVDHHVHGAFRGPLTRTAFEESLNEGSTGPVPSGTTSFDSQLGFAVRRWCAPLLGLPAHAPADDYWRQRALLGEQEAAARLLPAAGVDRWIVDTGYGGDLLLSPAELAGAAGGTAYEVVRLEALAESLAASMAAEGATSGRGYADAYRDLLRQAAAAGAVGLKTVVAYRAGLDLDWSAPDPDAVRRAAGGWLARCAAEPAGEPGGPAGAGTGGAQQEGPRLTDPVLLRFGVHCAVEMGLPLQIHTGLGDRDLDLHRADPMLLLGLLRQPAVAAVPVMLLHCYPYHRQAGYLAQAFDRVYCDVGLAVNHLGARSAAVVAESMELAPFGRLLYSSDAWGPAELHVLGAALWRRAAAAAAQSWVDAGDWSEPDARRVLTMIGRDNALSAYGL</sequence>
<dbReference type="Gene3D" id="3.20.20.140">
    <property type="entry name" value="Metal-dependent hydrolases"/>
    <property type="match status" value="1"/>
</dbReference>
<keyword evidence="3" id="KW-1185">Reference proteome</keyword>
<feature type="domain" description="Amidohydrolase-related" evidence="1">
    <location>
        <begin position="224"/>
        <end position="409"/>
    </location>
</feature>
<accession>A0ABU7PAW1</accession>
<dbReference type="Pfam" id="PF04909">
    <property type="entry name" value="Amidohydro_2"/>
    <property type="match status" value="1"/>
</dbReference>
<dbReference type="SUPFAM" id="SSF51556">
    <property type="entry name" value="Metallo-dependent hydrolases"/>
    <property type="match status" value="1"/>
</dbReference>
<evidence type="ECO:0000259" key="1">
    <source>
        <dbReference type="Pfam" id="PF04909"/>
    </source>
</evidence>
<protein>
    <submittedName>
        <fullName evidence="2">Amidohydrolase family protein</fullName>
    </submittedName>
</protein>
<dbReference type="PANTHER" id="PTHR43383:SF2">
    <property type="entry name" value="AMIDOHYDROLASE 2 FAMILY PROTEIN"/>
    <property type="match status" value="1"/>
</dbReference>
<name>A0ABU7PAW1_9ACTN</name>
<dbReference type="Proteomes" id="UP001344658">
    <property type="component" value="Unassembled WGS sequence"/>
</dbReference>
<evidence type="ECO:0000313" key="3">
    <source>
        <dbReference type="Proteomes" id="UP001344658"/>
    </source>
</evidence>
<reference evidence="2 3" key="1">
    <citation type="submission" date="2023-12" db="EMBL/GenBank/DDBJ databases">
        <title>Streptomyces sp. V4-01.</title>
        <authorList>
            <person name="Somphong A."/>
            <person name="Phongsopitanun W."/>
        </authorList>
    </citation>
    <scope>NUCLEOTIDE SEQUENCE [LARGE SCALE GENOMIC DNA]</scope>
    <source>
        <strain evidence="2 3">V4-01</strain>
    </source>
</reference>
<dbReference type="InterPro" id="IPR032466">
    <property type="entry name" value="Metal_Hydrolase"/>
</dbReference>
<gene>
    <name evidence="2" type="ORF">V2S66_10725</name>
</gene>